<dbReference type="Pfam" id="PF01535">
    <property type="entry name" value="PPR"/>
    <property type="match status" value="2"/>
</dbReference>
<dbReference type="OrthoDB" id="736572at2759"/>
<dbReference type="PROSITE" id="PS51375">
    <property type="entry name" value="PPR"/>
    <property type="match status" value="1"/>
</dbReference>
<feature type="domain" description="DYW" evidence="4">
    <location>
        <begin position="321"/>
        <end position="347"/>
    </location>
</feature>
<dbReference type="Gene3D" id="1.25.40.10">
    <property type="entry name" value="Tetratricopeptide repeat domain"/>
    <property type="match status" value="2"/>
</dbReference>
<keyword evidence="2" id="KW-0677">Repeat</keyword>
<evidence type="ECO:0000256" key="2">
    <source>
        <dbReference type="ARBA" id="ARBA00022737"/>
    </source>
</evidence>
<sequence>MWSECLSLFQELTNQRCWKAEESVLVSVLSSCTNLDALDLGRSAHGFLIKNLSGLNVIVETSLLDMYLKCGSLVKGLTIFERMKVKNQWTYSAMISGLALNGYGNEALRVFSEMVQKGFEPDEVVYVGVLTACSHEGLVEKGLDFFNKMKVDHKIDPTIQHYGCLVDLMGKAGKVKEAFDLINNMPMEANEVLWYSLLNACKIHQDFELGEKVAKKLLNLNSSLSPSTYVMLSNMYAKAQKWDHVALTRKDMTQNGLIKTPGYSCIQVKRKAYKFVSNDIMLSHCEGVSDTIYQMELQLKFEGYLPDTSDVFLDVDDKEKIERSIVVRDRNRFHHFEDGECSCKDYW</sequence>
<dbReference type="GO" id="GO:0009451">
    <property type="term" value="P:RNA modification"/>
    <property type="evidence" value="ECO:0007669"/>
    <property type="project" value="InterPro"/>
</dbReference>
<protein>
    <submittedName>
        <fullName evidence="5">Tetratricopeptide repeat (TPR)-like superfamily protein</fullName>
    </submittedName>
</protein>
<evidence type="ECO:0000259" key="4">
    <source>
        <dbReference type="Pfam" id="PF14432"/>
    </source>
</evidence>
<keyword evidence="6" id="KW-1185">Reference proteome</keyword>
<gene>
    <name evidence="5" type="ORF">CTI12_AA162310</name>
</gene>
<dbReference type="FunFam" id="1.25.40.10:FF:000184">
    <property type="entry name" value="Pentatricopeptide repeat-containing protein, chloroplastic"/>
    <property type="match status" value="1"/>
</dbReference>
<proteinExistence type="inferred from homology"/>
<dbReference type="GO" id="GO:0003723">
    <property type="term" value="F:RNA binding"/>
    <property type="evidence" value="ECO:0007669"/>
    <property type="project" value="InterPro"/>
</dbReference>
<comment type="caution">
    <text evidence="5">The sequence shown here is derived from an EMBL/GenBank/DDBJ whole genome shotgun (WGS) entry which is preliminary data.</text>
</comment>
<feature type="repeat" description="PPR" evidence="3">
    <location>
        <begin position="87"/>
        <end position="121"/>
    </location>
</feature>
<dbReference type="EMBL" id="PKPP01001933">
    <property type="protein sequence ID" value="PWA78853.1"/>
    <property type="molecule type" value="Genomic_DNA"/>
</dbReference>
<dbReference type="InterPro" id="IPR046960">
    <property type="entry name" value="PPR_At4g14850-like_plant"/>
</dbReference>
<evidence type="ECO:0000313" key="6">
    <source>
        <dbReference type="Proteomes" id="UP000245207"/>
    </source>
</evidence>
<dbReference type="AlphaFoldDB" id="A0A2U1NZ97"/>
<organism evidence="5 6">
    <name type="scientific">Artemisia annua</name>
    <name type="common">Sweet wormwood</name>
    <dbReference type="NCBI Taxonomy" id="35608"/>
    <lineage>
        <taxon>Eukaryota</taxon>
        <taxon>Viridiplantae</taxon>
        <taxon>Streptophyta</taxon>
        <taxon>Embryophyta</taxon>
        <taxon>Tracheophyta</taxon>
        <taxon>Spermatophyta</taxon>
        <taxon>Magnoliopsida</taxon>
        <taxon>eudicotyledons</taxon>
        <taxon>Gunneridae</taxon>
        <taxon>Pentapetalae</taxon>
        <taxon>asterids</taxon>
        <taxon>campanulids</taxon>
        <taxon>Asterales</taxon>
        <taxon>Asteraceae</taxon>
        <taxon>Asteroideae</taxon>
        <taxon>Anthemideae</taxon>
        <taxon>Artemisiinae</taxon>
        <taxon>Artemisia</taxon>
    </lineage>
</organism>
<dbReference type="InterPro" id="IPR032867">
    <property type="entry name" value="DYW_dom"/>
</dbReference>
<name>A0A2U1NZ97_ARTAN</name>
<dbReference type="Pfam" id="PF13041">
    <property type="entry name" value="PPR_2"/>
    <property type="match status" value="1"/>
</dbReference>
<dbReference type="InterPro" id="IPR046848">
    <property type="entry name" value="E_motif"/>
</dbReference>
<reference evidence="5 6" key="1">
    <citation type="journal article" date="2018" name="Mol. Plant">
        <title>The genome of Artemisia annua provides insight into the evolution of Asteraceae family and artemisinin biosynthesis.</title>
        <authorList>
            <person name="Shen Q."/>
            <person name="Zhang L."/>
            <person name="Liao Z."/>
            <person name="Wang S."/>
            <person name="Yan T."/>
            <person name="Shi P."/>
            <person name="Liu M."/>
            <person name="Fu X."/>
            <person name="Pan Q."/>
            <person name="Wang Y."/>
            <person name="Lv Z."/>
            <person name="Lu X."/>
            <person name="Zhang F."/>
            <person name="Jiang W."/>
            <person name="Ma Y."/>
            <person name="Chen M."/>
            <person name="Hao X."/>
            <person name="Li L."/>
            <person name="Tang Y."/>
            <person name="Lv G."/>
            <person name="Zhou Y."/>
            <person name="Sun X."/>
            <person name="Brodelius P.E."/>
            <person name="Rose J.K.C."/>
            <person name="Tang K."/>
        </authorList>
    </citation>
    <scope>NUCLEOTIDE SEQUENCE [LARGE SCALE GENOMIC DNA]</scope>
    <source>
        <strain evidence="6">cv. Huhao1</strain>
        <tissue evidence="5">Leaf</tissue>
    </source>
</reference>
<dbReference type="GO" id="GO:0008270">
    <property type="term" value="F:zinc ion binding"/>
    <property type="evidence" value="ECO:0007669"/>
    <property type="project" value="InterPro"/>
</dbReference>
<dbReference type="PANTHER" id="PTHR47926">
    <property type="entry name" value="PENTATRICOPEPTIDE REPEAT-CONTAINING PROTEIN"/>
    <property type="match status" value="1"/>
</dbReference>
<evidence type="ECO:0000313" key="5">
    <source>
        <dbReference type="EMBL" id="PWA78853.1"/>
    </source>
</evidence>
<dbReference type="InterPro" id="IPR011990">
    <property type="entry name" value="TPR-like_helical_dom_sf"/>
</dbReference>
<dbReference type="InterPro" id="IPR002885">
    <property type="entry name" value="PPR_rpt"/>
</dbReference>
<dbReference type="STRING" id="35608.A0A2U1NZ97"/>
<evidence type="ECO:0000256" key="1">
    <source>
        <dbReference type="ARBA" id="ARBA00006643"/>
    </source>
</evidence>
<dbReference type="Pfam" id="PF14432">
    <property type="entry name" value="DYW_deaminase"/>
    <property type="match status" value="1"/>
</dbReference>
<comment type="similarity">
    <text evidence="1">Belongs to the PPR family. PCMP-H subfamily.</text>
</comment>
<accession>A0A2U1NZ97</accession>
<evidence type="ECO:0000256" key="3">
    <source>
        <dbReference type="PROSITE-ProRule" id="PRU00708"/>
    </source>
</evidence>
<dbReference type="Pfam" id="PF20431">
    <property type="entry name" value="E_motif"/>
    <property type="match status" value="1"/>
</dbReference>
<dbReference type="NCBIfam" id="TIGR00756">
    <property type="entry name" value="PPR"/>
    <property type="match status" value="2"/>
</dbReference>
<dbReference type="Proteomes" id="UP000245207">
    <property type="component" value="Unassembled WGS sequence"/>
</dbReference>
<dbReference type="PANTHER" id="PTHR47926:SF400">
    <property type="entry name" value="PENTACOTRIPEPTIDE-REPEAT REGION OF PRORP DOMAIN-CONTAINING PROTEIN"/>
    <property type="match status" value="1"/>
</dbReference>